<sequence>MAAPINRAGMSVMDRSRRNVLIGASIFGALSLAGLLPTMCAMRQIRTKSPMAEASRPKRPPGQAKPLLEEDIAPVLARLDAWYAAHLPPDKYVFNPPATDALLDAFERLIGLKMPRAYRDLYRWHDGENDDRWGHIYGLPLLPLHQAGAQWKVWVDVIADFGGNRYEIRGGAWPEHAVDPAYINPRWIPLTHDGSGNHIGLDFDPWPSGRVGQVILFGRDEDVKAVLAESLGKFLEWIAGLLESGNFRLEAAEEPVLRRFRLKAPPSNDFHEGARSLLGAPGPFL</sequence>
<dbReference type="Gene3D" id="3.40.1580.10">
    <property type="entry name" value="SMI1/KNR4-like"/>
    <property type="match status" value="1"/>
</dbReference>
<dbReference type="InterPro" id="IPR018958">
    <property type="entry name" value="Knr4/Smi1-like_dom"/>
</dbReference>
<evidence type="ECO:0000313" key="3">
    <source>
        <dbReference type="EMBL" id="RJT28751.1"/>
    </source>
</evidence>
<dbReference type="Proteomes" id="UP000272706">
    <property type="component" value="Unassembled WGS sequence"/>
</dbReference>
<dbReference type="PANTHER" id="PTHR47432:SF1">
    <property type="entry name" value="CELL WALL ASSEMBLY REGULATOR SMI1"/>
    <property type="match status" value="1"/>
</dbReference>
<dbReference type="EMBL" id="QZWZ01000049">
    <property type="protein sequence ID" value="RJT28751.1"/>
    <property type="molecule type" value="Genomic_DNA"/>
</dbReference>
<dbReference type="SUPFAM" id="SSF160631">
    <property type="entry name" value="SMI1/KNR4-like"/>
    <property type="match status" value="1"/>
</dbReference>
<evidence type="ECO:0000313" key="4">
    <source>
        <dbReference type="Proteomes" id="UP000272706"/>
    </source>
</evidence>
<comment type="caution">
    <text evidence="3">The sequence shown here is derived from an EMBL/GenBank/DDBJ whole genome shotgun (WGS) entry which is preliminary data.</text>
</comment>
<dbReference type="AlphaFoldDB" id="A0A3A5K2Y4"/>
<protein>
    <recommendedName>
        <fullName evidence="2">Knr4/Smi1-like domain-containing protein</fullName>
    </recommendedName>
</protein>
<accession>A0A3A5K2Y4</accession>
<dbReference type="Pfam" id="PF09346">
    <property type="entry name" value="SMI1_KNR4"/>
    <property type="match status" value="1"/>
</dbReference>
<keyword evidence="1" id="KW-0812">Transmembrane</keyword>
<dbReference type="InterPro" id="IPR037883">
    <property type="entry name" value="Knr4/Smi1-like_sf"/>
</dbReference>
<evidence type="ECO:0000259" key="2">
    <source>
        <dbReference type="SMART" id="SM00860"/>
    </source>
</evidence>
<gene>
    <name evidence="3" type="ORF">D3227_33525</name>
</gene>
<dbReference type="InterPro" id="IPR051873">
    <property type="entry name" value="KNR4/SMI1_regulator"/>
</dbReference>
<keyword evidence="1" id="KW-1133">Transmembrane helix</keyword>
<keyword evidence="4" id="KW-1185">Reference proteome</keyword>
<feature type="transmembrane region" description="Helical" evidence="1">
    <location>
        <begin position="20"/>
        <end position="41"/>
    </location>
</feature>
<feature type="domain" description="Knr4/Smi1-like" evidence="2">
    <location>
        <begin position="97"/>
        <end position="240"/>
    </location>
</feature>
<reference evidence="3 4" key="1">
    <citation type="submission" date="2018-09" db="EMBL/GenBank/DDBJ databases">
        <title>Mesorhizobium carmichaelinearum sp. nov. isolated from Carmichaelinea spp. root nodules in New Zealand.</title>
        <authorList>
            <person name="De Meyer S.E."/>
        </authorList>
    </citation>
    <scope>NUCLEOTIDE SEQUENCE [LARGE SCALE GENOMIC DNA]</scope>
    <source>
        <strain evidence="3 4">ICMP19557</strain>
    </source>
</reference>
<name>A0A3A5K2Y4_9HYPH</name>
<evidence type="ECO:0000256" key="1">
    <source>
        <dbReference type="SAM" id="Phobius"/>
    </source>
</evidence>
<dbReference type="PANTHER" id="PTHR47432">
    <property type="entry name" value="CELL WALL ASSEMBLY REGULATOR SMI1"/>
    <property type="match status" value="1"/>
</dbReference>
<proteinExistence type="predicted"/>
<keyword evidence="1" id="KW-0472">Membrane</keyword>
<dbReference type="SMART" id="SM00860">
    <property type="entry name" value="SMI1_KNR4"/>
    <property type="match status" value="1"/>
</dbReference>
<organism evidence="3 4">
    <name type="scientific">Mesorhizobium waimense</name>
    <dbReference type="NCBI Taxonomy" id="1300307"/>
    <lineage>
        <taxon>Bacteria</taxon>
        <taxon>Pseudomonadati</taxon>
        <taxon>Pseudomonadota</taxon>
        <taxon>Alphaproteobacteria</taxon>
        <taxon>Hyphomicrobiales</taxon>
        <taxon>Phyllobacteriaceae</taxon>
        <taxon>Mesorhizobium</taxon>
    </lineage>
</organism>